<evidence type="ECO:0000256" key="1">
    <source>
        <dbReference type="SAM" id="MobiDB-lite"/>
    </source>
</evidence>
<feature type="region of interest" description="Disordered" evidence="1">
    <location>
        <begin position="235"/>
        <end position="392"/>
    </location>
</feature>
<dbReference type="InterPro" id="IPR055592">
    <property type="entry name" value="DUF7168"/>
</dbReference>
<comment type="caution">
    <text evidence="4">The sequence shown here is derived from an EMBL/GenBank/DDBJ whole genome shotgun (WGS) entry which is preliminary data.</text>
</comment>
<proteinExistence type="predicted"/>
<organism evidence="4 5">
    <name type="scientific">Skeletonema marinoi</name>
    <dbReference type="NCBI Taxonomy" id="267567"/>
    <lineage>
        <taxon>Eukaryota</taxon>
        <taxon>Sar</taxon>
        <taxon>Stramenopiles</taxon>
        <taxon>Ochrophyta</taxon>
        <taxon>Bacillariophyta</taxon>
        <taxon>Coscinodiscophyceae</taxon>
        <taxon>Thalassiosirophycidae</taxon>
        <taxon>Thalassiosirales</taxon>
        <taxon>Skeletonemataceae</taxon>
        <taxon>Skeletonema</taxon>
        <taxon>Skeletonema marinoi-dohrnii complex</taxon>
    </lineage>
</organism>
<sequence>MATKPSAAAAASLPPPNNNDSRSKTVTVKCIWWNKTKTLDINLIFHNDDQPSSKSLVTPAEEEDDDARKYSLCSLLLQLGKVFQIQPPPYAPSPRLSSIFNKLLERWSLQRVKNAQHHDENKKKIEGLSEIQDGDELLFLFGDYFQKISLSRNKNDDDNGDDTKKKTEEGVDLFELLPKKYNLVTVEVINNSRDQNDNDGKEGQKNNNNNKKNIECIEILSSSSDDEVEDVTDMYVKSRPSPEVIEVEDASDSDESEWEKDEYGNLRRPAAYFEKKRKGNNDSKSRSRGDDNSQRDNCSMSGSKKSSSSANDNTSMFDSDGDSDEYYASNDDDDDDDSSIEDVTDIMRAQKQKEQQKMMEEAELLETDSEEEDTTKKRKRKNHTTQGGKRRKVQLSPIEVVIEDEDLPACPGAAFEEEDEGDNQEKEGNTDVTNDVDLSIKQRIIKLLNTGLHNESNEHEARNAMKLARRLLDRYNLDQAVLLKERGNGSLNDFSTTNDKDNGSALHGGIVTVNILNRKKTVPLSSMPRWLESLIAPVIANFRVDAFVSFSKATRYTSCGKCSVSFFGIKTNAQLAAYAFKTAAERIAFMTASYEPPRSEGARKQASQTRTARLSYALGMVAGLDRDVKREIQEEEQKRQEDLRRARNAAKTGEAYQEDVDCNDDHGDEPQQQQQNTPVEEKLHQLENEHEARLALVDCNKKIAEDVLKSQKIKLSSRKKRSSISFNRLSYETGVVHSKEIDLNQKAIQQS</sequence>
<dbReference type="Pfam" id="PF10979">
    <property type="entry name" value="DUF2786"/>
    <property type="match status" value="1"/>
</dbReference>
<evidence type="ECO:0000313" key="5">
    <source>
        <dbReference type="Proteomes" id="UP001224775"/>
    </source>
</evidence>
<accession>A0AAD8Y5M7</accession>
<dbReference type="EMBL" id="JATAAI010000016">
    <property type="protein sequence ID" value="KAK1740166.1"/>
    <property type="molecule type" value="Genomic_DNA"/>
</dbReference>
<evidence type="ECO:0000259" key="2">
    <source>
        <dbReference type="Pfam" id="PF10979"/>
    </source>
</evidence>
<dbReference type="Proteomes" id="UP001224775">
    <property type="component" value="Unassembled WGS sequence"/>
</dbReference>
<feature type="region of interest" description="Disordered" evidence="1">
    <location>
        <begin position="191"/>
        <end position="210"/>
    </location>
</feature>
<feature type="compositionally biased region" description="Acidic residues" evidence="1">
    <location>
        <begin position="319"/>
        <end position="344"/>
    </location>
</feature>
<feature type="compositionally biased region" description="Basic and acidic residues" evidence="1">
    <location>
        <begin position="351"/>
        <end position="360"/>
    </location>
</feature>
<dbReference type="InterPro" id="IPR024498">
    <property type="entry name" value="DUF2786"/>
</dbReference>
<feature type="domain" description="DUF2786" evidence="2">
    <location>
        <begin position="440"/>
        <end position="479"/>
    </location>
</feature>
<feature type="domain" description="DUF7168" evidence="3">
    <location>
        <begin position="526"/>
        <end position="657"/>
    </location>
</feature>
<feature type="compositionally biased region" description="Low complexity" evidence="1">
    <location>
        <begin position="1"/>
        <end position="12"/>
    </location>
</feature>
<evidence type="ECO:0000259" key="3">
    <source>
        <dbReference type="Pfam" id="PF23771"/>
    </source>
</evidence>
<dbReference type="Pfam" id="PF23771">
    <property type="entry name" value="DUF7168"/>
    <property type="match status" value="1"/>
</dbReference>
<name>A0AAD8Y5M7_9STRA</name>
<evidence type="ECO:0000313" key="4">
    <source>
        <dbReference type="EMBL" id="KAK1740166.1"/>
    </source>
</evidence>
<protein>
    <recommendedName>
        <fullName evidence="6">DUF2786 domain-containing protein</fullName>
    </recommendedName>
</protein>
<reference evidence="4" key="1">
    <citation type="submission" date="2023-06" db="EMBL/GenBank/DDBJ databases">
        <title>Survivors Of The Sea: Transcriptome response of Skeletonema marinoi to long-term dormancy.</title>
        <authorList>
            <person name="Pinder M.I.M."/>
            <person name="Kourtchenko O."/>
            <person name="Robertson E.K."/>
            <person name="Larsson T."/>
            <person name="Maumus F."/>
            <person name="Osuna-Cruz C.M."/>
            <person name="Vancaester E."/>
            <person name="Stenow R."/>
            <person name="Vandepoele K."/>
            <person name="Ploug H."/>
            <person name="Bruchert V."/>
            <person name="Godhe A."/>
            <person name="Topel M."/>
        </authorList>
    </citation>
    <scope>NUCLEOTIDE SEQUENCE</scope>
    <source>
        <strain evidence="4">R05AC</strain>
    </source>
</reference>
<feature type="compositionally biased region" description="Basic and acidic residues" evidence="1">
    <location>
        <begin position="634"/>
        <end position="645"/>
    </location>
</feature>
<feature type="region of interest" description="Disordered" evidence="1">
    <location>
        <begin position="634"/>
        <end position="679"/>
    </location>
</feature>
<feature type="compositionally biased region" description="Low complexity" evidence="1">
    <location>
        <begin position="299"/>
        <end position="309"/>
    </location>
</feature>
<feature type="region of interest" description="Disordered" evidence="1">
    <location>
        <begin position="408"/>
        <end position="432"/>
    </location>
</feature>
<feature type="compositionally biased region" description="Basic and acidic residues" evidence="1">
    <location>
        <begin position="279"/>
        <end position="294"/>
    </location>
</feature>
<feature type="region of interest" description="Disordered" evidence="1">
    <location>
        <begin position="1"/>
        <end position="23"/>
    </location>
</feature>
<feature type="compositionally biased region" description="Acidic residues" evidence="1">
    <location>
        <begin position="361"/>
        <end position="373"/>
    </location>
</feature>
<feature type="compositionally biased region" description="Basic residues" evidence="1">
    <location>
        <begin position="376"/>
        <end position="392"/>
    </location>
</feature>
<evidence type="ECO:0008006" key="6">
    <source>
        <dbReference type="Google" id="ProtNLM"/>
    </source>
</evidence>
<feature type="compositionally biased region" description="Basic and acidic residues" evidence="1">
    <location>
        <begin position="194"/>
        <end position="204"/>
    </location>
</feature>
<keyword evidence="5" id="KW-1185">Reference proteome</keyword>
<feature type="compositionally biased region" description="Acidic residues" evidence="1">
    <location>
        <begin position="245"/>
        <end position="260"/>
    </location>
</feature>
<dbReference type="AlphaFoldDB" id="A0AAD8Y5M7"/>
<gene>
    <name evidence="4" type="ORF">QTG54_009116</name>
</gene>